<sequence>MYSRAVVRTKDDAKKFIGAGAVISLYKPKVQNYQWSSSRIKLLNGADSIEAGWMVNPEVFKDNEAHFYAKFSTGGRECINQLCPGFVEVNNHSYLGSIPMRYTQIGVNYWNWNYWNWNVTIDKQQDDGHWWLSLTDENNRIIRIGYWPKSLFSSSLAAVSTQVEWGGEINNPGPSASQPEMGSGYKSANILAAIFSQIRTVNEGSQKIQPNDLEVTRKKKKKNDFEEFEDCSSFYTVKDYGYRNDYWGRLIYYGGTHRWIKF</sequence>
<evidence type="ECO:0000259" key="1">
    <source>
        <dbReference type="PROSITE" id="PS52045"/>
    </source>
</evidence>
<evidence type="ECO:0000313" key="3">
    <source>
        <dbReference type="Proteomes" id="UP001443914"/>
    </source>
</evidence>
<dbReference type="InterPro" id="IPR053168">
    <property type="entry name" value="Glutamic_endopeptidase"/>
</dbReference>
<name>A0AAW1KVB0_SAPOF</name>
<protein>
    <recommendedName>
        <fullName evidence="1">Neprosin PEP catalytic domain-containing protein</fullName>
    </recommendedName>
</protein>
<dbReference type="Proteomes" id="UP001443914">
    <property type="component" value="Unassembled WGS sequence"/>
</dbReference>
<evidence type="ECO:0000313" key="2">
    <source>
        <dbReference type="EMBL" id="KAK9724553.1"/>
    </source>
</evidence>
<comment type="caution">
    <text evidence="2">The sequence shown here is derived from an EMBL/GenBank/DDBJ whole genome shotgun (WGS) entry which is preliminary data.</text>
</comment>
<keyword evidence="3" id="KW-1185">Reference proteome</keyword>
<accession>A0AAW1KVB0</accession>
<dbReference type="PANTHER" id="PTHR31589:SF223">
    <property type="entry name" value="PROTEIN, PUTATIVE (DUF239)-RELATED"/>
    <property type="match status" value="1"/>
</dbReference>
<dbReference type="PANTHER" id="PTHR31589">
    <property type="entry name" value="PROTEIN, PUTATIVE (DUF239)-RELATED-RELATED"/>
    <property type="match status" value="1"/>
</dbReference>
<organism evidence="2 3">
    <name type="scientific">Saponaria officinalis</name>
    <name type="common">Common soapwort</name>
    <name type="synonym">Lychnis saponaria</name>
    <dbReference type="NCBI Taxonomy" id="3572"/>
    <lineage>
        <taxon>Eukaryota</taxon>
        <taxon>Viridiplantae</taxon>
        <taxon>Streptophyta</taxon>
        <taxon>Embryophyta</taxon>
        <taxon>Tracheophyta</taxon>
        <taxon>Spermatophyta</taxon>
        <taxon>Magnoliopsida</taxon>
        <taxon>eudicotyledons</taxon>
        <taxon>Gunneridae</taxon>
        <taxon>Pentapetalae</taxon>
        <taxon>Caryophyllales</taxon>
        <taxon>Caryophyllaceae</taxon>
        <taxon>Caryophylleae</taxon>
        <taxon>Saponaria</taxon>
    </lineage>
</organism>
<dbReference type="InterPro" id="IPR004314">
    <property type="entry name" value="Neprosin"/>
</dbReference>
<gene>
    <name evidence="2" type="ORF">RND81_05G081800</name>
</gene>
<dbReference type="EMBL" id="JBDFQZ010000005">
    <property type="protein sequence ID" value="KAK9724553.1"/>
    <property type="molecule type" value="Genomic_DNA"/>
</dbReference>
<reference evidence="2" key="1">
    <citation type="submission" date="2024-03" db="EMBL/GenBank/DDBJ databases">
        <title>WGS assembly of Saponaria officinalis var. Norfolk2.</title>
        <authorList>
            <person name="Jenkins J."/>
            <person name="Shu S."/>
            <person name="Grimwood J."/>
            <person name="Barry K."/>
            <person name="Goodstein D."/>
            <person name="Schmutz J."/>
            <person name="Leebens-Mack J."/>
            <person name="Osbourn A."/>
        </authorList>
    </citation>
    <scope>NUCLEOTIDE SEQUENCE [LARGE SCALE GENOMIC DNA]</scope>
    <source>
        <strain evidence="2">JIC</strain>
    </source>
</reference>
<proteinExistence type="predicted"/>
<dbReference type="Pfam" id="PF03080">
    <property type="entry name" value="Neprosin"/>
    <property type="match status" value="1"/>
</dbReference>
<feature type="domain" description="Neprosin PEP catalytic" evidence="1">
    <location>
        <begin position="1"/>
        <end position="262"/>
    </location>
</feature>
<dbReference type="AlphaFoldDB" id="A0AAW1KVB0"/>
<dbReference type="PROSITE" id="PS52045">
    <property type="entry name" value="NEPROSIN_PEP_CD"/>
    <property type="match status" value="1"/>
</dbReference>